<name>A0A3B0T2R9_9ZZZZ</name>
<evidence type="ECO:0000313" key="1">
    <source>
        <dbReference type="EMBL" id="VAW13041.1"/>
    </source>
</evidence>
<dbReference type="EMBL" id="UOEP01000018">
    <property type="protein sequence ID" value="VAW13041.1"/>
    <property type="molecule type" value="Genomic_DNA"/>
</dbReference>
<accession>A0A3B0T2R9</accession>
<dbReference type="AlphaFoldDB" id="A0A3B0T2R9"/>
<evidence type="ECO:0008006" key="2">
    <source>
        <dbReference type="Google" id="ProtNLM"/>
    </source>
</evidence>
<gene>
    <name evidence="1" type="ORF">MNBD_BACTEROID01-1775</name>
</gene>
<sequence>MKKLFGIVVLLAVLLVSCNKEPLDGVDNSGLDTKSAQVVLDGITVENAIAEVDYESDFYFRASHALTDMFRNGMKWGWRKGLRYKAGQCPLITIESEEGGFPKTITLDYGDSTVLRNGKVLSGIIEIYISARPRTDGFVKEVTYNDFSVDSVSIAGVTTMMFTGDNETESVHAISSDLTITLADGSIIKREGEKVREWISGLDTKFDQSDDVIQVSGYAQATTAGNDLYKMDITSPLIKLGDCRHYVEGVIEYSENGMVFATVDFGNGDCDNVATLTKDGETVEIDLAGKAAKFHHGNHHGQKG</sequence>
<organism evidence="1">
    <name type="scientific">hydrothermal vent metagenome</name>
    <dbReference type="NCBI Taxonomy" id="652676"/>
    <lineage>
        <taxon>unclassified sequences</taxon>
        <taxon>metagenomes</taxon>
        <taxon>ecological metagenomes</taxon>
    </lineage>
</organism>
<protein>
    <recommendedName>
        <fullName evidence="2">Lipoprotein</fullName>
    </recommendedName>
</protein>
<reference evidence="1" key="1">
    <citation type="submission" date="2018-06" db="EMBL/GenBank/DDBJ databases">
        <authorList>
            <person name="Zhirakovskaya E."/>
        </authorList>
    </citation>
    <scope>NUCLEOTIDE SEQUENCE</scope>
</reference>
<dbReference type="PROSITE" id="PS51257">
    <property type="entry name" value="PROKAR_LIPOPROTEIN"/>
    <property type="match status" value="1"/>
</dbReference>
<proteinExistence type="predicted"/>